<keyword evidence="1" id="KW-0472">Membrane</keyword>
<reference evidence="2" key="1">
    <citation type="journal article" date="2015" name="Nature">
        <title>Complex archaea that bridge the gap between prokaryotes and eukaryotes.</title>
        <authorList>
            <person name="Spang A."/>
            <person name="Saw J.H."/>
            <person name="Jorgensen S.L."/>
            <person name="Zaremba-Niedzwiedzka K."/>
            <person name="Martijn J."/>
            <person name="Lind A.E."/>
            <person name="van Eijk R."/>
            <person name="Schleper C."/>
            <person name="Guy L."/>
            <person name="Ettema T.J."/>
        </authorList>
    </citation>
    <scope>NUCLEOTIDE SEQUENCE</scope>
</reference>
<feature type="transmembrane region" description="Helical" evidence="1">
    <location>
        <begin position="7"/>
        <end position="25"/>
    </location>
</feature>
<accession>A0A0F9EH45</accession>
<dbReference type="EMBL" id="LAZR01027476">
    <property type="protein sequence ID" value="KKL65621.1"/>
    <property type="molecule type" value="Genomic_DNA"/>
</dbReference>
<proteinExistence type="predicted"/>
<feature type="transmembrane region" description="Helical" evidence="1">
    <location>
        <begin position="37"/>
        <end position="58"/>
    </location>
</feature>
<comment type="caution">
    <text evidence="2">The sequence shown here is derived from an EMBL/GenBank/DDBJ whole genome shotgun (WGS) entry which is preliminary data.</text>
</comment>
<keyword evidence="1" id="KW-1133">Transmembrane helix</keyword>
<gene>
    <name evidence="2" type="ORF">LCGC14_2153160</name>
</gene>
<sequence>MIRAIRIMIGIPIVTIVATIITINYVNYFDIKPFGEWYIILGYNLIWVSYGAVLGKLCK</sequence>
<evidence type="ECO:0000256" key="1">
    <source>
        <dbReference type="SAM" id="Phobius"/>
    </source>
</evidence>
<organism evidence="2">
    <name type="scientific">marine sediment metagenome</name>
    <dbReference type="NCBI Taxonomy" id="412755"/>
    <lineage>
        <taxon>unclassified sequences</taxon>
        <taxon>metagenomes</taxon>
        <taxon>ecological metagenomes</taxon>
    </lineage>
</organism>
<evidence type="ECO:0000313" key="2">
    <source>
        <dbReference type="EMBL" id="KKL65621.1"/>
    </source>
</evidence>
<protein>
    <submittedName>
        <fullName evidence="2">Uncharacterized protein</fullName>
    </submittedName>
</protein>
<name>A0A0F9EH45_9ZZZZ</name>
<dbReference type="AlphaFoldDB" id="A0A0F9EH45"/>
<keyword evidence="1" id="KW-0812">Transmembrane</keyword>